<dbReference type="GO" id="GO:0003700">
    <property type="term" value="F:DNA-binding transcription factor activity"/>
    <property type="evidence" value="ECO:0007669"/>
    <property type="project" value="InterPro"/>
</dbReference>
<dbReference type="InterPro" id="IPR036390">
    <property type="entry name" value="WH_DNA-bd_sf"/>
</dbReference>
<dbReference type="GO" id="GO:0005737">
    <property type="term" value="C:cytoplasm"/>
    <property type="evidence" value="ECO:0007669"/>
    <property type="project" value="UniProtKB-SubCell"/>
</dbReference>
<name>A0A7I8V4Y4_9ANNE</name>
<sequence length="389" mass="43940">MYTNSSVNRDYPSVTHNLSLHTRFSRVPNESTGKSSWWIINPDAKQSKAQRRPRDRASSMDTQKYMAKRRNAKKSTEYKRTAAALAKGDLVSNSTDDLHYQLSPQPLCERSGSNTSSLHQLSPVPVLEDLLDDTASHWPAQNENFSESLAQSFASVSVQDSLQRRLNTPSPRQSLNVSADGTSPNYSGINDTVDHKKSPSLLESLLDAPSPPNPHVSQMNNPNRSPLTKSQVNVPNNTVSMLREALLSKNPQLVQLHLQQQQMQNFSDPGYTVQPNSFPIKQEPIYHFSEQEQNAVNDFDLFQDPNNGRQYPITIKQEFPNQIQHPDSLPDLKDIDISNDVDMSCNLDEIINQELDMEGTLEFNFDPASGHNGKYFMRSLLTIDEHRCY</sequence>
<dbReference type="InterPro" id="IPR036388">
    <property type="entry name" value="WH-like_DNA-bd_sf"/>
</dbReference>
<feature type="domain" description="Fork-head" evidence="8">
    <location>
        <begin position="1"/>
        <end position="54"/>
    </location>
</feature>
<evidence type="ECO:0000256" key="2">
    <source>
        <dbReference type="ARBA" id="ARBA00022490"/>
    </source>
</evidence>
<evidence type="ECO:0000256" key="7">
    <source>
        <dbReference type="SAM" id="MobiDB-lite"/>
    </source>
</evidence>
<evidence type="ECO:0000313" key="9">
    <source>
        <dbReference type="EMBL" id="CAD5110646.1"/>
    </source>
</evidence>
<dbReference type="GO" id="GO:0005634">
    <property type="term" value="C:nucleus"/>
    <property type="evidence" value="ECO:0007669"/>
    <property type="project" value="UniProtKB-SubCell"/>
</dbReference>
<dbReference type="PROSITE" id="PS50039">
    <property type="entry name" value="FORK_HEAD_3"/>
    <property type="match status" value="1"/>
</dbReference>
<dbReference type="GO" id="GO:0043565">
    <property type="term" value="F:sequence-specific DNA binding"/>
    <property type="evidence" value="ECO:0007669"/>
    <property type="project" value="InterPro"/>
</dbReference>
<dbReference type="AlphaFoldDB" id="A0A7I8V4Y4"/>
<feature type="DNA-binding region" description="Fork-head" evidence="6">
    <location>
        <begin position="1"/>
        <end position="54"/>
    </location>
</feature>
<proteinExistence type="predicted"/>
<keyword evidence="4 6" id="KW-0238">DNA-binding</keyword>
<evidence type="ECO:0000256" key="6">
    <source>
        <dbReference type="PROSITE-ProRule" id="PRU00089"/>
    </source>
</evidence>
<evidence type="ECO:0000256" key="5">
    <source>
        <dbReference type="ARBA" id="ARBA00023163"/>
    </source>
</evidence>
<keyword evidence="2" id="KW-0963">Cytoplasm</keyword>
<keyword evidence="3" id="KW-0805">Transcription regulation</keyword>
<feature type="compositionally biased region" description="Polar residues" evidence="7">
    <location>
        <begin position="215"/>
        <end position="231"/>
    </location>
</feature>
<dbReference type="PANTHER" id="PTHR45767">
    <property type="entry name" value="FORKHEAD BOX PROTEIN O"/>
    <property type="match status" value="1"/>
</dbReference>
<dbReference type="EMBL" id="CAJFCJ010000001">
    <property type="protein sequence ID" value="CAD5110646.1"/>
    <property type="molecule type" value="Genomic_DNA"/>
</dbReference>
<protein>
    <submittedName>
        <fullName evidence="9">DgyrCDS29</fullName>
    </submittedName>
</protein>
<evidence type="ECO:0000256" key="3">
    <source>
        <dbReference type="ARBA" id="ARBA00023015"/>
    </source>
</evidence>
<dbReference type="SUPFAM" id="SSF46785">
    <property type="entry name" value="Winged helix' DNA-binding domain"/>
    <property type="match status" value="1"/>
</dbReference>
<keyword evidence="5" id="KW-0804">Transcription</keyword>
<keyword evidence="6" id="KW-0539">Nucleus</keyword>
<dbReference type="OrthoDB" id="5954824at2759"/>
<feature type="compositionally biased region" description="Polar residues" evidence="7">
    <location>
        <begin position="161"/>
        <end position="190"/>
    </location>
</feature>
<dbReference type="Gene3D" id="1.10.10.10">
    <property type="entry name" value="Winged helix-like DNA-binding domain superfamily/Winged helix DNA-binding domain"/>
    <property type="match status" value="1"/>
</dbReference>
<keyword evidence="10" id="KW-1185">Reference proteome</keyword>
<comment type="subcellular location">
    <subcellularLocation>
        <location evidence="1">Cytoplasm</location>
    </subcellularLocation>
    <subcellularLocation>
        <location evidence="6">Nucleus</location>
    </subcellularLocation>
</comment>
<comment type="caution">
    <text evidence="9">The sequence shown here is derived from an EMBL/GenBank/DDBJ whole genome shotgun (WGS) entry which is preliminary data.</text>
</comment>
<feature type="region of interest" description="Disordered" evidence="7">
    <location>
        <begin position="161"/>
        <end position="231"/>
    </location>
</feature>
<dbReference type="Proteomes" id="UP000549394">
    <property type="component" value="Unassembled WGS sequence"/>
</dbReference>
<evidence type="ECO:0000259" key="8">
    <source>
        <dbReference type="PROSITE" id="PS50039"/>
    </source>
</evidence>
<organism evidence="9 10">
    <name type="scientific">Dimorphilus gyrociliatus</name>
    <dbReference type="NCBI Taxonomy" id="2664684"/>
    <lineage>
        <taxon>Eukaryota</taxon>
        <taxon>Metazoa</taxon>
        <taxon>Spiralia</taxon>
        <taxon>Lophotrochozoa</taxon>
        <taxon>Annelida</taxon>
        <taxon>Polychaeta</taxon>
        <taxon>Polychaeta incertae sedis</taxon>
        <taxon>Dinophilidae</taxon>
        <taxon>Dimorphilus</taxon>
    </lineage>
</organism>
<evidence type="ECO:0000256" key="4">
    <source>
        <dbReference type="ARBA" id="ARBA00023125"/>
    </source>
</evidence>
<evidence type="ECO:0000256" key="1">
    <source>
        <dbReference type="ARBA" id="ARBA00004496"/>
    </source>
</evidence>
<reference evidence="9 10" key="1">
    <citation type="submission" date="2020-08" db="EMBL/GenBank/DDBJ databases">
        <authorList>
            <person name="Hejnol A."/>
        </authorList>
    </citation>
    <scope>NUCLEOTIDE SEQUENCE [LARGE SCALE GENOMIC DNA]</scope>
</reference>
<gene>
    <name evidence="9" type="ORF">DGYR_LOCUS22</name>
</gene>
<dbReference type="InterPro" id="IPR001766">
    <property type="entry name" value="Fork_head_dom"/>
</dbReference>
<evidence type="ECO:0000313" key="10">
    <source>
        <dbReference type="Proteomes" id="UP000549394"/>
    </source>
</evidence>
<feature type="region of interest" description="Disordered" evidence="7">
    <location>
        <begin position="40"/>
        <end position="78"/>
    </location>
</feature>
<accession>A0A7I8V4Y4</accession>